<comment type="caution">
    <text evidence="6">The sequence shown here is derived from an EMBL/GenBank/DDBJ whole genome shotgun (WGS) entry which is preliminary data.</text>
</comment>
<evidence type="ECO:0000256" key="3">
    <source>
        <dbReference type="PROSITE-ProRule" id="PRU10141"/>
    </source>
</evidence>
<evidence type="ECO:0000256" key="1">
    <source>
        <dbReference type="ARBA" id="ARBA00022737"/>
    </source>
</evidence>
<gene>
    <name evidence="6" type="ORF">PGLA1383_LOCUS7735</name>
</gene>
<feature type="region of interest" description="Disordered" evidence="5">
    <location>
        <begin position="260"/>
        <end position="288"/>
    </location>
</feature>
<dbReference type="EMBL" id="CAJNNV010003409">
    <property type="protein sequence ID" value="CAE8588956.1"/>
    <property type="molecule type" value="Genomic_DNA"/>
</dbReference>
<organism evidence="6 7">
    <name type="scientific">Polarella glacialis</name>
    <name type="common">Dinoflagellate</name>
    <dbReference type="NCBI Taxonomy" id="89957"/>
    <lineage>
        <taxon>Eukaryota</taxon>
        <taxon>Sar</taxon>
        <taxon>Alveolata</taxon>
        <taxon>Dinophyceae</taxon>
        <taxon>Suessiales</taxon>
        <taxon>Suessiaceae</taxon>
        <taxon>Polarella</taxon>
    </lineage>
</organism>
<dbReference type="OrthoDB" id="4062651at2759"/>
<dbReference type="NCBIfam" id="TIGR00756">
    <property type="entry name" value="PPR"/>
    <property type="match status" value="1"/>
</dbReference>
<dbReference type="AlphaFoldDB" id="A0A813DRH8"/>
<dbReference type="InterPro" id="IPR017441">
    <property type="entry name" value="Protein_kinase_ATP_BS"/>
</dbReference>
<protein>
    <recommendedName>
        <fullName evidence="8">Pentatricopeptide repeat-containing protein, chloroplastic</fullName>
    </recommendedName>
</protein>
<feature type="repeat" description="PPR" evidence="2">
    <location>
        <begin position="327"/>
        <end position="361"/>
    </location>
</feature>
<dbReference type="InterPro" id="IPR011990">
    <property type="entry name" value="TPR-like_helical_dom_sf"/>
</dbReference>
<sequence length="1064" mass="115729">LVSSEMPRLGLEAGDGHSLTPRLVALGQSGAWQGALWHLLRARQGGLRLDATACAAAVSAAAGSGQAGAGSAASGGSWQQAVSLLIGLCRLEDGRKEEDALSVAMVSSYAYNNAVTACGRSMRWQAAVAVASMLSSRGLQVGVVECSATLSACQHGKQWARALNLLRAAVRRGGLEPAEAAYNVALATLDRVAGKWEMAFALGSDLLHRGQVSSSVTQNTLLAACARASRWEAALGLLLSKLRPAGHDSKEQSRWLQWQSLPQQQPQQQEEQQQPQPQQPQPQQQQLQQWPNDIAFGTVMDCLDRGGQPALALHLLHEMRSLFLQPNPVVLGAAISSCSRSCRWEHAMVLLKQMHRHGPRPDAHHLSAAVAALGRAHHWQRSVQLLAEARQGRDSLPLPGDVAYGAAINGCGKAHAWSWALQVLQQLSSQSEPPELLRPAAAGGGGGGVAALSKARPKRRLSLAVYGAALYACERANQAQAALAVLEEARAASAEPDAVMYRQEPKSANSRSCAAAQTSARGITGDRVEGSWLRDSWEELVLQCLKWRVGTLEGDGQPVKYRYAEPVNKVKANEASLLAENEELRKRAAALDVAVRQLQEQQTSQQELASEEATAHEASLLAENEELRRRAVSLEATVRQLQELQTSQQESASEEANLAKAHEASLLAENEELRKRAAALDFAVRQLQEQQTSQQESASEEAKAHESSLLAENEELRKRAAALDVAVRQLQEQQTSQQELASEEAKAHESSLLAENEELRKRAAALDVEVRQLQEQQTSQQELASEEAGMRLAVNTHREALVVLVREGKEHEASLLAENKELRKRAASLEAAVRQLQELQSSQQVEASQEANAREAALLSENEELGKQAGALQEGARQMQELQTSQQELASQEVQELGGQVRVLQQASEDEFRTIQRLTSQLRQSELRIEQLELEANQASAPPPVHEDSAKLVTEIAKLKAQAEDSAKLVTEIAKLKAQVHEKTFAVRRLETQQEKESDGYMTFTQSMIETSASGTLGKFCDMKSAEMIGMGAYGYVFTCLDKDQKGKIVVKLQSPRWISVAAQ</sequence>
<feature type="region of interest" description="Disordered" evidence="5">
    <location>
        <begin position="690"/>
        <end position="709"/>
    </location>
</feature>
<keyword evidence="3" id="KW-0547">Nucleotide-binding</keyword>
<keyword evidence="1" id="KW-0677">Repeat</keyword>
<dbReference type="InterPro" id="IPR002885">
    <property type="entry name" value="PPR_rpt"/>
</dbReference>
<dbReference type="Proteomes" id="UP000654075">
    <property type="component" value="Unassembled WGS sequence"/>
</dbReference>
<keyword evidence="7" id="KW-1185">Reference proteome</keyword>
<reference evidence="6" key="1">
    <citation type="submission" date="2021-02" db="EMBL/GenBank/DDBJ databases">
        <authorList>
            <person name="Dougan E. K."/>
            <person name="Rhodes N."/>
            <person name="Thang M."/>
            <person name="Chan C."/>
        </authorList>
    </citation>
    <scope>NUCLEOTIDE SEQUENCE</scope>
</reference>
<keyword evidence="3" id="KW-0067">ATP-binding</keyword>
<feature type="non-terminal residue" evidence="6">
    <location>
        <position position="1064"/>
    </location>
</feature>
<dbReference type="PANTHER" id="PTHR47447">
    <property type="entry name" value="OS03G0856100 PROTEIN"/>
    <property type="match status" value="1"/>
</dbReference>
<dbReference type="Pfam" id="PF01535">
    <property type="entry name" value="PPR"/>
    <property type="match status" value="1"/>
</dbReference>
<feature type="coiled-coil region" evidence="4">
    <location>
        <begin position="567"/>
        <end position="644"/>
    </location>
</feature>
<proteinExistence type="predicted"/>
<dbReference type="PROSITE" id="PS00107">
    <property type="entry name" value="PROTEIN_KINASE_ATP"/>
    <property type="match status" value="1"/>
</dbReference>
<accession>A0A813DRH8</accession>
<dbReference type="Gene3D" id="1.25.40.10">
    <property type="entry name" value="Tetratricopeptide repeat domain"/>
    <property type="match status" value="3"/>
</dbReference>
<dbReference type="GO" id="GO:0005524">
    <property type="term" value="F:ATP binding"/>
    <property type="evidence" value="ECO:0007669"/>
    <property type="project" value="UniProtKB-UniRule"/>
</dbReference>
<keyword evidence="4" id="KW-0175">Coiled coil</keyword>
<dbReference type="PANTHER" id="PTHR47447:SF17">
    <property type="entry name" value="OS12G0638900 PROTEIN"/>
    <property type="match status" value="1"/>
</dbReference>
<evidence type="ECO:0000313" key="7">
    <source>
        <dbReference type="Proteomes" id="UP000654075"/>
    </source>
</evidence>
<name>A0A813DRH8_POLGL</name>
<feature type="binding site" evidence="3">
    <location>
        <position position="1052"/>
    </location>
    <ligand>
        <name>ATP</name>
        <dbReference type="ChEBI" id="CHEBI:30616"/>
    </ligand>
</feature>
<evidence type="ECO:0000256" key="2">
    <source>
        <dbReference type="PROSITE-ProRule" id="PRU00708"/>
    </source>
</evidence>
<dbReference type="PROSITE" id="PS51375">
    <property type="entry name" value="PPR"/>
    <property type="match status" value="1"/>
</dbReference>
<evidence type="ECO:0000313" key="6">
    <source>
        <dbReference type="EMBL" id="CAE8588956.1"/>
    </source>
</evidence>
<evidence type="ECO:0008006" key="8">
    <source>
        <dbReference type="Google" id="ProtNLM"/>
    </source>
</evidence>
<feature type="coiled-coil region" evidence="4">
    <location>
        <begin position="812"/>
        <end position="839"/>
    </location>
</feature>
<evidence type="ECO:0000256" key="5">
    <source>
        <dbReference type="SAM" id="MobiDB-lite"/>
    </source>
</evidence>
<feature type="non-terminal residue" evidence="6">
    <location>
        <position position="1"/>
    </location>
</feature>
<evidence type="ECO:0000256" key="4">
    <source>
        <dbReference type="SAM" id="Coils"/>
    </source>
</evidence>